<proteinExistence type="predicted"/>
<dbReference type="InterPro" id="IPR004291">
    <property type="entry name" value="Transposase_IS66_central"/>
</dbReference>
<dbReference type="Pfam" id="PF03050">
    <property type="entry name" value="DDE_Tnp_IS66"/>
    <property type="match status" value="1"/>
</dbReference>
<gene>
    <name evidence="2" type="ORF">E7203_08540</name>
</gene>
<dbReference type="Proteomes" id="UP000772151">
    <property type="component" value="Unassembled WGS sequence"/>
</dbReference>
<evidence type="ECO:0000313" key="2">
    <source>
        <dbReference type="EMBL" id="MBE6085479.1"/>
    </source>
</evidence>
<comment type="caution">
    <text evidence="2">The sequence shown here is derived from an EMBL/GenBank/DDBJ whole genome shotgun (WGS) entry which is preliminary data.</text>
</comment>
<feature type="domain" description="Transposase IS66 central" evidence="1">
    <location>
        <begin position="25"/>
        <end position="300"/>
    </location>
</feature>
<name>A0A927WPX1_SELRU</name>
<organism evidence="2 3">
    <name type="scientific">Selenomonas ruminantium</name>
    <dbReference type="NCBI Taxonomy" id="971"/>
    <lineage>
        <taxon>Bacteria</taxon>
        <taxon>Bacillati</taxon>
        <taxon>Bacillota</taxon>
        <taxon>Negativicutes</taxon>
        <taxon>Selenomonadales</taxon>
        <taxon>Selenomonadaceae</taxon>
        <taxon>Selenomonas</taxon>
    </lineage>
</organism>
<dbReference type="PANTHER" id="PTHR33678">
    <property type="entry name" value="BLL1576 PROTEIN"/>
    <property type="match status" value="1"/>
</dbReference>
<sequence length="340" mass="39033">MFLCPKSNTCLRGNFPENITATKCYGPKIQALAIGMNTYCAVSVNKIHEFFMSVLKLPVSTGFIHNAVKKYAGKLDYAISSIKTAIYSAPVVHVDETGVRASGETTWLHNVSTEMYTYQHVSEKRGQDGMREGDFLQHYKGIVIHDGWRPYWKFQFEAHGLCYAHILRELQGVIDNNPKQEWAELMIWLLCKMKSTKEKLMDTGKTSASAYYCRLYKGYWQGLIYQGQQNNPIEYSDKRKRKRNIARRLADRLNEYSEDFCRFFWDFRVPFDNNQAERDVRHVKVKIKVSGCFRSLEGAKEFAKINSVLSTARKHGIAVIDTIMATLAQASCIPWALASE</sequence>
<dbReference type="EMBL" id="SVCA01000007">
    <property type="protein sequence ID" value="MBE6085479.1"/>
    <property type="molecule type" value="Genomic_DNA"/>
</dbReference>
<reference evidence="2" key="1">
    <citation type="submission" date="2019-04" db="EMBL/GenBank/DDBJ databases">
        <title>Evolution of Biomass-Degrading Anaerobic Consortia Revealed by Metagenomics.</title>
        <authorList>
            <person name="Peng X."/>
        </authorList>
    </citation>
    <scope>NUCLEOTIDE SEQUENCE</scope>
    <source>
        <strain evidence="2">SIG242</strain>
    </source>
</reference>
<evidence type="ECO:0000313" key="3">
    <source>
        <dbReference type="Proteomes" id="UP000772151"/>
    </source>
</evidence>
<protein>
    <submittedName>
        <fullName evidence="2">IS66 family transposase</fullName>
    </submittedName>
</protein>
<dbReference type="AlphaFoldDB" id="A0A927WPX1"/>
<dbReference type="InterPro" id="IPR052344">
    <property type="entry name" value="Transposase-related"/>
</dbReference>
<evidence type="ECO:0000259" key="1">
    <source>
        <dbReference type="Pfam" id="PF03050"/>
    </source>
</evidence>
<dbReference type="NCBIfam" id="NF033517">
    <property type="entry name" value="transpos_IS66"/>
    <property type="match status" value="1"/>
</dbReference>
<dbReference type="PANTHER" id="PTHR33678:SF1">
    <property type="entry name" value="BLL1576 PROTEIN"/>
    <property type="match status" value="1"/>
</dbReference>
<accession>A0A927WPX1</accession>